<dbReference type="InterPro" id="IPR012677">
    <property type="entry name" value="Nucleotide-bd_a/b_plait_sf"/>
</dbReference>
<dbReference type="PANTHER" id="PTHR32198">
    <property type="entry name" value="MITOCHONDRIAL ESCAPE PROTEIN 2"/>
    <property type="match status" value="1"/>
</dbReference>
<evidence type="ECO:0000256" key="5">
    <source>
        <dbReference type="ARBA" id="ARBA00022792"/>
    </source>
</evidence>
<evidence type="ECO:0000256" key="11">
    <source>
        <dbReference type="PROSITE-ProRule" id="PRU00176"/>
    </source>
</evidence>
<dbReference type="PANTHER" id="PTHR32198:SF2">
    <property type="entry name" value="MITOCHONDRIAL ESCAPE PROTEIN 2"/>
    <property type="match status" value="1"/>
</dbReference>
<evidence type="ECO:0000256" key="2">
    <source>
        <dbReference type="ARBA" id="ARBA00010320"/>
    </source>
</evidence>
<keyword evidence="9" id="KW-0472">Membrane</keyword>
<keyword evidence="7" id="KW-1133">Transmembrane helix</keyword>
<evidence type="ECO:0000313" key="16">
    <source>
        <dbReference type="Proteomes" id="UP000431533"/>
    </source>
</evidence>
<comment type="similarity">
    <text evidence="2 12">Belongs to the YME2 family.</text>
</comment>
<dbReference type="InterPro" id="IPR027417">
    <property type="entry name" value="P-loop_NTPase"/>
</dbReference>
<dbReference type="Gene3D" id="3.40.50.300">
    <property type="entry name" value="P-loop containing nucleotide triphosphate hydrolases"/>
    <property type="match status" value="1"/>
</dbReference>
<evidence type="ECO:0000313" key="15">
    <source>
        <dbReference type="EMBL" id="TVY25989.1"/>
    </source>
</evidence>
<keyword evidence="4" id="KW-0812">Transmembrane</keyword>
<comment type="subcellular location">
    <subcellularLocation>
        <location evidence="1 12">Mitochondrion inner membrane</location>
        <topology evidence="1 12">Single-pass membrane protein</topology>
    </subcellularLocation>
</comment>
<dbReference type="PROSITE" id="PS50102">
    <property type="entry name" value="RRM"/>
    <property type="match status" value="1"/>
</dbReference>
<feature type="domain" description="RRM" evidence="14">
    <location>
        <begin position="203"/>
        <end position="293"/>
    </location>
</feature>
<protein>
    <recommendedName>
        <fullName evidence="3 12">Mitochondrial escape protein 2</fullName>
    </recommendedName>
</protein>
<keyword evidence="6" id="KW-0809">Transit peptide</keyword>
<keyword evidence="16" id="KW-1185">Reference proteome</keyword>
<evidence type="ECO:0000256" key="1">
    <source>
        <dbReference type="ARBA" id="ARBA00004434"/>
    </source>
</evidence>
<comment type="function">
    <text evidence="10 12">Plays a role in maintaining the mitochondrial genome and in controlling the mtDNA escape. Involved in the regulation of mtDNA nucleotide structure and number. May have a dispensable role in early maturation of pre-rRNA.</text>
</comment>
<dbReference type="SUPFAM" id="SSF54928">
    <property type="entry name" value="RNA-binding domain, RBD"/>
    <property type="match status" value="1"/>
</dbReference>
<dbReference type="CDD" id="cd12433">
    <property type="entry name" value="RRM_Yme2p_like"/>
    <property type="match status" value="1"/>
</dbReference>
<keyword evidence="8 12" id="KW-0496">Mitochondrion</keyword>
<dbReference type="EMBL" id="QGMH01000080">
    <property type="protein sequence ID" value="TVY25989.1"/>
    <property type="molecule type" value="Genomic_DNA"/>
</dbReference>
<evidence type="ECO:0000256" key="4">
    <source>
        <dbReference type="ARBA" id="ARBA00022692"/>
    </source>
</evidence>
<dbReference type="Gene3D" id="3.30.70.330">
    <property type="match status" value="1"/>
</dbReference>
<dbReference type="OrthoDB" id="10267654at2759"/>
<dbReference type="InterPro" id="IPR035979">
    <property type="entry name" value="RBD_domain_sf"/>
</dbReference>
<dbReference type="GeneID" id="41985214"/>
<name>A0A8H8TXG7_9HELO</name>
<evidence type="ECO:0000256" key="8">
    <source>
        <dbReference type="ARBA" id="ARBA00023128"/>
    </source>
</evidence>
<keyword evidence="12" id="KW-0507">mRNA processing</keyword>
<sequence length="852" mass="96072">MQTTRRVFFNPTSIPSLRTKKPQNRDFCNAGYVARAGLRKGNGAGMGRWRSVRKESTETGEDSTGHITAHPNEGILFFDNLFPLKLHWILRLPFRGDRSLSDLLVRFNNQTLGPYEPLSMVKRAIPSSIPLKVTEILPRLKDGGAFVKFSHQDGITAKEIEGLVTGYLREHPIKPWFNPFRRIKSSLVVGKPWLEDLYRFPSRRIRVEFCPTSPEKQAAELSQETLYSLFRRYGKIGEITSQSSESKILPKYAYVDFARTRHAIMAKNCMHGFTAKSGGGEAGTVIRLAFEPTMKSHWIREWLVNHPRVVIPAVAALVATFTVAVFDPIRTFFIKAKIDHAFKIKDNRIYKWFKSQATDIFTFRSSRAEEAGLGAIWDDRKEVIEQLQTWLMETADTFVVVQGPRGSGKKELIFEQALKGRKNTLLIDCKPIQEARGDSATIAAAAVSVGYRPVFSWMNSISSLIDLAAQGTIGVKSGFSETLDAQLGKIWQNTATALKQVALQHRKKDEKDVSLADDDWLEAHPECRPVVVIDNFLHKNEESSVVYDKISEWAAGLTTANIAHVIFLTNDISYSKSLSKALPDRVFRQIALGDITPQVAKKFVITHLDSEEGESSETPEKLTARQRRRDLEQLDECIEILGGRLTDLEFFARRLKTGQTPKRAVAEIIEQSASEIMKMYLLTVDKEGRKWSPEQAWYLVKTLAENENLRYNEVLLTNTFASSLTPAASNGESVLEALSAAELITIKTYKGRPQTIKAGRPVYQAAFRMLCEDQVLKSRLDLAILTELTKIETKNIDKYETELNSLGSLPKQPREVGPRVQFLLSKLAASQTKVESWEKEIGALKKVLTNEF</sequence>
<keyword evidence="11 12" id="KW-0694">RNA-binding</keyword>
<dbReference type="InterPro" id="IPR039627">
    <property type="entry name" value="Yme2_C"/>
</dbReference>
<gene>
    <name evidence="15" type="primary">YME2</name>
    <name evidence="15" type="ORF">LHYA1_G005016</name>
</gene>
<dbReference type="InterPro" id="IPR034260">
    <property type="entry name" value="Yme2_RRM"/>
</dbReference>
<dbReference type="GO" id="GO:0003723">
    <property type="term" value="F:RNA binding"/>
    <property type="evidence" value="ECO:0007669"/>
    <property type="project" value="UniProtKB-UniRule"/>
</dbReference>
<evidence type="ECO:0000256" key="10">
    <source>
        <dbReference type="ARBA" id="ARBA00025276"/>
    </source>
</evidence>
<dbReference type="Proteomes" id="UP000431533">
    <property type="component" value="Unassembled WGS sequence"/>
</dbReference>
<dbReference type="SUPFAM" id="SSF52540">
    <property type="entry name" value="P-loop containing nucleoside triphosphate hydrolases"/>
    <property type="match status" value="1"/>
</dbReference>
<evidence type="ECO:0000259" key="14">
    <source>
        <dbReference type="PROSITE" id="PS50102"/>
    </source>
</evidence>
<evidence type="ECO:0000256" key="6">
    <source>
        <dbReference type="ARBA" id="ARBA00022946"/>
    </source>
</evidence>
<evidence type="ECO:0000256" key="3">
    <source>
        <dbReference type="ARBA" id="ARBA00020222"/>
    </source>
</evidence>
<reference evidence="15 16" key="1">
    <citation type="submission" date="2018-05" db="EMBL/GenBank/DDBJ databases">
        <title>Genome sequencing and assembly of the regulated plant pathogen Lachnellula willkommii and related sister species for the development of diagnostic species identification markers.</title>
        <authorList>
            <person name="Giroux E."/>
            <person name="Bilodeau G."/>
        </authorList>
    </citation>
    <scope>NUCLEOTIDE SEQUENCE [LARGE SCALE GENOMIC DNA]</scope>
    <source>
        <strain evidence="15 16">CBS 185.66</strain>
    </source>
</reference>
<organism evidence="15 16">
    <name type="scientific">Lachnellula hyalina</name>
    <dbReference type="NCBI Taxonomy" id="1316788"/>
    <lineage>
        <taxon>Eukaryota</taxon>
        <taxon>Fungi</taxon>
        <taxon>Dikarya</taxon>
        <taxon>Ascomycota</taxon>
        <taxon>Pezizomycotina</taxon>
        <taxon>Leotiomycetes</taxon>
        <taxon>Helotiales</taxon>
        <taxon>Lachnaceae</taxon>
        <taxon>Lachnellula</taxon>
    </lineage>
</organism>
<keyword evidence="5 12" id="KW-0999">Mitochondrion inner membrane</keyword>
<dbReference type="GO" id="GO:0005743">
    <property type="term" value="C:mitochondrial inner membrane"/>
    <property type="evidence" value="ECO:0007669"/>
    <property type="project" value="UniProtKB-SubCell"/>
</dbReference>
<dbReference type="AlphaFoldDB" id="A0A8H8TXG7"/>
<dbReference type="Pfam" id="PF00076">
    <property type="entry name" value="RRM_1"/>
    <property type="match status" value="1"/>
</dbReference>
<evidence type="ECO:0000256" key="9">
    <source>
        <dbReference type="ARBA" id="ARBA00023136"/>
    </source>
</evidence>
<accession>A0A8H8TXG7</accession>
<evidence type="ECO:0000256" key="7">
    <source>
        <dbReference type="ARBA" id="ARBA00022989"/>
    </source>
</evidence>
<comment type="caution">
    <text evidence="15">The sequence shown here is derived from an EMBL/GenBank/DDBJ whole genome shotgun (WGS) entry which is preliminary data.</text>
</comment>
<dbReference type="RefSeq" id="XP_031004777.1">
    <property type="nucleotide sequence ID" value="XM_031149966.1"/>
</dbReference>
<evidence type="ECO:0000256" key="13">
    <source>
        <dbReference type="SAM" id="MobiDB-lite"/>
    </source>
</evidence>
<dbReference type="InterPro" id="IPR018850">
    <property type="entry name" value="Mt_escape_2_C"/>
</dbReference>
<evidence type="ECO:0000256" key="12">
    <source>
        <dbReference type="RuleBase" id="RU367108"/>
    </source>
</evidence>
<dbReference type="GO" id="GO:0006397">
    <property type="term" value="P:mRNA processing"/>
    <property type="evidence" value="ECO:0007669"/>
    <property type="project" value="UniProtKB-UniRule"/>
</dbReference>
<feature type="region of interest" description="Disordered" evidence="13">
    <location>
        <begin position="44"/>
        <end position="66"/>
    </location>
</feature>
<dbReference type="InterPro" id="IPR000504">
    <property type="entry name" value="RRM_dom"/>
</dbReference>
<proteinExistence type="inferred from homology"/>
<dbReference type="Pfam" id="PF10443">
    <property type="entry name" value="RNA12"/>
    <property type="match status" value="1"/>
</dbReference>